<protein>
    <submittedName>
        <fullName evidence="3">Helix-turn-helix domain-containing protein</fullName>
    </submittedName>
</protein>
<gene>
    <name evidence="3" type="ORF">LKD36_01935</name>
</gene>
<dbReference type="RefSeq" id="WP_308458450.1">
    <property type="nucleotide sequence ID" value="NZ_JAJEPS010000001.1"/>
</dbReference>
<dbReference type="AlphaFoldDB" id="A0AAE3A2K8"/>
<dbReference type="GO" id="GO:0003677">
    <property type="term" value="F:DNA binding"/>
    <property type="evidence" value="ECO:0007669"/>
    <property type="project" value="UniProtKB-KW"/>
</dbReference>
<evidence type="ECO:0000313" key="3">
    <source>
        <dbReference type="EMBL" id="MCC2124936.1"/>
    </source>
</evidence>
<dbReference type="PANTHER" id="PTHR46558:SF15">
    <property type="entry name" value="HELIX-TURN-HELIX DOMAIN PROTEIN"/>
    <property type="match status" value="1"/>
</dbReference>
<dbReference type="PANTHER" id="PTHR46558">
    <property type="entry name" value="TRACRIPTIONAL REGULATORY PROTEIN-RELATED-RELATED"/>
    <property type="match status" value="1"/>
</dbReference>
<proteinExistence type="predicted"/>
<dbReference type="Pfam" id="PF01381">
    <property type="entry name" value="HTH_3"/>
    <property type="match status" value="1"/>
</dbReference>
<organism evidence="3 4">
    <name type="scientific">Hominiventricola filiformis</name>
    <dbReference type="NCBI Taxonomy" id="2885352"/>
    <lineage>
        <taxon>Bacteria</taxon>
        <taxon>Bacillati</taxon>
        <taxon>Bacillota</taxon>
        <taxon>Clostridia</taxon>
        <taxon>Lachnospirales</taxon>
        <taxon>Lachnospiraceae</taxon>
        <taxon>Hominiventricola</taxon>
    </lineage>
</organism>
<dbReference type="InterPro" id="IPR010982">
    <property type="entry name" value="Lambda_DNA-bd_dom_sf"/>
</dbReference>
<dbReference type="Gene3D" id="1.10.260.40">
    <property type="entry name" value="lambda repressor-like DNA-binding domains"/>
    <property type="match status" value="1"/>
</dbReference>
<accession>A0AAE3A2K8</accession>
<evidence type="ECO:0000259" key="2">
    <source>
        <dbReference type="PROSITE" id="PS50943"/>
    </source>
</evidence>
<keyword evidence="1" id="KW-0238">DNA-binding</keyword>
<dbReference type="InterPro" id="IPR001387">
    <property type="entry name" value="Cro/C1-type_HTH"/>
</dbReference>
<evidence type="ECO:0000313" key="4">
    <source>
        <dbReference type="Proteomes" id="UP001198220"/>
    </source>
</evidence>
<feature type="domain" description="HTH cro/C1-type" evidence="2">
    <location>
        <begin position="10"/>
        <end position="64"/>
    </location>
</feature>
<dbReference type="Proteomes" id="UP001198220">
    <property type="component" value="Unassembled WGS sequence"/>
</dbReference>
<keyword evidence="4" id="KW-1185">Reference proteome</keyword>
<dbReference type="SUPFAM" id="SSF47413">
    <property type="entry name" value="lambda repressor-like DNA-binding domains"/>
    <property type="match status" value="1"/>
</dbReference>
<dbReference type="PROSITE" id="PS50943">
    <property type="entry name" value="HTH_CROC1"/>
    <property type="match status" value="1"/>
</dbReference>
<dbReference type="EMBL" id="JAJEPS010000001">
    <property type="protein sequence ID" value="MCC2124936.1"/>
    <property type="molecule type" value="Genomic_DNA"/>
</dbReference>
<evidence type="ECO:0000256" key="1">
    <source>
        <dbReference type="ARBA" id="ARBA00023125"/>
    </source>
</evidence>
<name>A0AAE3A2K8_9FIRM</name>
<dbReference type="CDD" id="cd00093">
    <property type="entry name" value="HTH_XRE"/>
    <property type="match status" value="1"/>
</dbReference>
<comment type="caution">
    <text evidence="3">The sequence shown here is derived from an EMBL/GenBank/DDBJ whole genome shotgun (WGS) entry which is preliminary data.</text>
</comment>
<sequence>MEDRTISAVLKDLRHHAGLTQAALSKELHISRQVYSCYETGRRLPDLDTAVKLCSYYHITLDELLHGCSDVIPDQYRQFIKSYDELNPENQKNMHLYMHFLKNQEKYP</sequence>
<reference evidence="3 4" key="1">
    <citation type="submission" date="2021-10" db="EMBL/GenBank/DDBJ databases">
        <title>Anaerobic single-cell dispensing facilitates the cultivation of human gut bacteria.</title>
        <authorList>
            <person name="Afrizal A."/>
        </authorList>
    </citation>
    <scope>NUCLEOTIDE SEQUENCE [LARGE SCALE GENOMIC DNA]</scope>
    <source>
        <strain evidence="3 4">CLA-AA-H276</strain>
    </source>
</reference>
<dbReference type="SMART" id="SM00530">
    <property type="entry name" value="HTH_XRE"/>
    <property type="match status" value="1"/>
</dbReference>